<evidence type="ECO:0000313" key="13">
    <source>
        <dbReference type="Proteomes" id="UP000094526"/>
    </source>
</evidence>
<dbReference type="InterPro" id="IPR036612">
    <property type="entry name" value="KH_dom_type_1_sf"/>
</dbReference>
<dbReference type="SMART" id="SM00322">
    <property type="entry name" value="KH"/>
    <property type="match status" value="8"/>
</dbReference>
<accession>A0A1C1CYI0</accession>
<dbReference type="OrthoDB" id="10027144at2759"/>
<dbReference type="EMBL" id="LGRB01000008">
    <property type="protein sequence ID" value="OCT53511.1"/>
    <property type="molecule type" value="Genomic_DNA"/>
</dbReference>
<keyword evidence="10" id="KW-1133">Transmembrane helix</keyword>
<dbReference type="InterPro" id="IPR036396">
    <property type="entry name" value="Cyt_P450_sf"/>
</dbReference>
<dbReference type="Gene3D" id="3.30.1370.10">
    <property type="entry name" value="K Homology domain, type 1"/>
    <property type="match status" value="8"/>
</dbReference>
<dbReference type="VEuPathDB" id="FungiDB:CLCR_09423"/>
<dbReference type="Pfam" id="PF00067">
    <property type="entry name" value="p450"/>
    <property type="match status" value="1"/>
</dbReference>
<feature type="compositionally biased region" description="Polar residues" evidence="9">
    <location>
        <begin position="761"/>
        <end position="783"/>
    </location>
</feature>
<evidence type="ECO:0000256" key="8">
    <source>
        <dbReference type="SAM" id="Coils"/>
    </source>
</evidence>
<feature type="region of interest" description="Disordered" evidence="9">
    <location>
        <begin position="653"/>
        <end position="725"/>
    </location>
</feature>
<feature type="domain" description="K Homology" evidence="11">
    <location>
        <begin position="1380"/>
        <end position="1444"/>
    </location>
</feature>
<dbReference type="PRINTS" id="PR01239">
    <property type="entry name" value="EP450IICYP52"/>
</dbReference>
<comment type="cofactor">
    <cofactor evidence="1">
        <name>heme</name>
        <dbReference type="ChEBI" id="CHEBI:30413"/>
    </cofactor>
</comment>
<keyword evidence="5" id="KW-0408">Iron</keyword>
<keyword evidence="8" id="KW-0175">Coiled coil</keyword>
<keyword evidence="10" id="KW-0472">Membrane</keyword>
<dbReference type="PROSITE" id="PS00086">
    <property type="entry name" value="CYTOCHROME_P450"/>
    <property type="match status" value="1"/>
</dbReference>
<evidence type="ECO:0000256" key="10">
    <source>
        <dbReference type="SAM" id="Phobius"/>
    </source>
</evidence>
<dbReference type="VEuPathDB" id="FungiDB:G647_00477"/>
<dbReference type="eggNOG" id="KOG2208">
    <property type="taxonomic scope" value="Eukaryota"/>
</dbReference>
<dbReference type="PANTHER" id="PTHR24287">
    <property type="entry name" value="P450, PUTATIVE (EUROFUNG)-RELATED"/>
    <property type="match status" value="1"/>
</dbReference>
<dbReference type="VEuPathDB" id="FungiDB:G647_00476"/>
<proteinExistence type="inferred from homology"/>
<dbReference type="InterPro" id="IPR047146">
    <property type="entry name" value="Cyt_P450_E_CYP52_fungi"/>
</dbReference>
<dbReference type="InterPro" id="IPR054548">
    <property type="entry name" value="SCP160-like_KH"/>
</dbReference>
<feature type="compositionally biased region" description="Basic and acidic residues" evidence="9">
    <location>
        <begin position="656"/>
        <end position="669"/>
    </location>
</feature>
<name>A0A1C1CYI0_9EURO</name>
<keyword evidence="6" id="KW-0503">Monooxygenase</keyword>
<feature type="region of interest" description="Disordered" evidence="9">
    <location>
        <begin position="759"/>
        <end position="789"/>
    </location>
</feature>
<dbReference type="InterPro" id="IPR004087">
    <property type="entry name" value="KH_dom"/>
</dbReference>
<dbReference type="SUPFAM" id="SSF54791">
    <property type="entry name" value="Eukaryotic type KH-domain (KH-domain type I)"/>
    <property type="match status" value="7"/>
</dbReference>
<dbReference type="PANTHER" id="PTHR24287:SF5">
    <property type="entry name" value="P450, PUTATIVE (EUROFUNG)-RELATED"/>
    <property type="match status" value="1"/>
</dbReference>
<feature type="compositionally biased region" description="Polar residues" evidence="9">
    <location>
        <begin position="1335"/>
        <end position="1344"/>
    </location>
</feature>
<evidence type="ECO:0000256" key="1">
    <source>
        <dbReference type="ARBA" id="ARBA00001971"/>
    </source>
</evidence>
<dbReference type="PROSITE" id="PS50084">
    <property type="entry name" value="KH_TYPE_1"/>
    <property type="match status" value="7"/>
</dbReference>
<feature type="region of interest" description="Disordered" evidence="9">
    <location>
        <begin position="548"/>
        <end position="576"/>
    </location>
</feature>
<dbReference type="CDD" id="cd00105">
    <property type="entry name" value="KH-I"/>
    <property type="match status" value="1"/>
</dbReference>
<dbReference type="Proteomes" id="UP000094526">
    <property type="component" value="Unassembled WGS sequence"/>
</dbReference>
<keyword evidence="7" id="KW-0694">RNA-binding</keyword>
<dbReference type="GO" id="GO:0020037">
    <property type="term" value="F:heme binding"/>
    <property type="evidence" value="ECO:0007669"/>
    <property type="project" value="InterPro"/>
</dbReference>
<evidence type="ECO:0000256" key="2">
    <source>
        <dbReference type="ARBA" id="ARBA00010617"/>
    </source>
</evidence>
<evidence type="ECO:0000256" key="6">
    <source>
        <dbReference type="ARBA" id="ARBA00023033"/>
    </source>
</evidence>
<evidence type="ECO:0000259" key="11">
    <source>
        <dbReference type="SMART" id="SM00322"/>
    </source>
</evidence>
<dbReference type="SUPFAM" id="SSF48264">
    <property type="entry name" value="Cytochrome P450"/>
    <property type="match status" value="1"/>
</dbReference>
<feature type="compositionally biased region" description="Basic and acidic residues" evidence="9">
    <location>
        <begin position="687"/>
        <end position="696"/>
    </location>
</feature>
<dbReference type="Pfam" id="PF22952">
    <property type="entry name" value="KH_11"/>
    <property type="match status" value="1"/>
</dbReference>
<reference evidence="13" key="1">
    <citation type="submission" date="2015-07" db="EMBL/GenBank/DDBJ databases">
        <authorList>
            <person name="Teixeira M.M."/>
            <person name="Souza R.C."/>
            <person name="Almeida L.G."/>
            <person name="Vicente V.A."/>
            <person name="de Hoog S."/>
            <person name="Bocca A.L."/>
            <person name="de Almeida S.R."/>
            <person name="Vasconcelos A.T."/>
            <person name="Felipe M.S."/>
        </authorList>
    </citation>
    <scope>NUCLEOTIDE SEQUENCE [LARGE SCALE GENOMIC DNA]</scope>
    <source>
        <strain evidence="13">KSF</strain>
    </source>
</reference>
<evidence type="ECO:0000256" key="9">
    <source>
        <dbReference type="SAM" id="MobiDB-lite"/>
    </source>
</evidence>
<organism evidence="12 13">
    <name type="scientific">Cladophialophora carrionii</name>
    <dbReference type="NCBI Taxonomy" id="86049"/>
    <lineage>
        <taxon>Eukaryota</taxon>
        <taxon>Fungi</taxon>
        <taxon>Dikarya</taxon>
        <taxon>Ascomycota</taxon>
        <taxon>Pezizomycotina</taxon>
        <taxon>Eurotiomycetes</taxon>
        <taxon>Chaetothyriomycetidae</taxon>
        <taxon>Chaetothyriales</taxon>
        <taxon>Herpotrichiellaceae</taxon>
        <taxon>Cladophialophora</taxon>
    </lineage>
</organism>
<comment type="similarity">
    <text evidence="2">Belongs to the cytochrome P450 family.</text>
</comment>
<feature type="domain" description="K Homology" evidence="11">
    <location>
        <begin position="1543"/>
        <end position="1612"/>
    </location>
</feature>
<dbReference type="InterPro" id="IPR017972">
    <property type="entry name" value="Cyt_P450_CS"/>
</dbReference>
<feature type="domain" description="K Homology" evidence="11">
    <location>
        <begin position="871"/>
        <end position="947"/>
    </location>
</feature>
<feature type="domain" description="K Homology" evidence="11">
    <location>
        <begin position="1694"/>
        <end position="1762"/>
    </location>
</feature>
<feature type="domain" description="K Homology" evidence="11">
    <location>
        <begin position="949"/>
        <end position="1041"/>
    </location>
</feature>
<dbReference type="Gene3D" id="1.10.630.10">
    <property type="entry name" value="Cytochrome P450"/>
    <property type="match status" value="1"/>
</dbReference>
<keyword evidence="3" id="KW-0479">Metal-binding</keyword>
<feature type="compositionally biased region" description="Polar residues" evidence="9">
    <location>
        <begin position="550"/>
        <end position="559"/>
    </location>
</feature>
<dbReference type="InterPro" id="IPR004088">
    <property type="entry name" value="KH_dom_type_1"/>
</dbReference>
<dbReference type="GO" id="GO:0005506">
    <property type="term" value="F:iron ion binding"/>
    <property type="evidence" value="ECO:0007669"/>
    <property type="project" value="InterPro"/>
</dbReference>
<protein>
    <submittedName>
        <fullName evidence="12">RNA binding effector protein Scp160</fullName>
    </submittedName>
</protein>
<evidence type="ECO:0000256" key="5">
    <source>
        <dbReference type="ARBA" id="ARBA00023004"/>
    </source>
</evidence>
<keyword evidence="10" id="KW-0812">Transmembrane</keyword>
<feature type="domain" description="K Homology" evidence="11">
    <location>
        <begin position="1448"/>
        <end position="1538"/>
    </location>
</feature>
<dbReference type="CDD" id="cd11063">
    <property type="entry name" value="CYP52"/>
    <property type="match status" value="1"/>
</dbReference>
<evidence type="ECO:0000313" key="12">
    <source>
        <dbReference type="EMBL" id="OCT53511.1"/>
    </source>
</evidence>
<gene>
    <name evidence="12" type="ORF">CLCR_09423</name>
</gene>
<dbReference type="InterPro" id="IPR002974">
    <property type="entry name" value="Cyt_P450_E_CYP52_ascomycetes"/>
</dbReference>
<feature type="region of interest" description="Disordered" evidence="9">
    <location>
        <begin position="1329"/>
        <end position="1349"/>
    </location>
</feature>
<dbReference type="PRINTS" id="PR00385">
    <property type="entry name" value="P450"/>
</dbReference>
<dbReference type="GO" id="GO:0016712">
    <property type="term" value="F:oxidoreductase activity, acting on paired donors, with incorporation or reduction of molecular oxygen, reduced flavin or flavoprotein as one donor, and incorporation of one atom of oxygen"/>
    <property type="evidence" value="ECO:0007669"/>
    <property type="project" value="InterPro"/>
</dbReference>
<feature type="compositionally biased region" description="Basic and acidic residues" evidence="9">
    <location>
        <begin position="1512"/>
        <end position="1524"/>
    </location>
</feature>
<keyword evidence="4" id="KW-0560">Oxidoreductase</keyword>
<keyword evidence="13" id="KW-1185">Reference proteome</keyword>
<feature type="domain" description="K Homology" evidence="11">
    <location>
        <begin position="1616"/>
        <end position="1690"/>
    </location>
</feature>
<dbReference type="Pfam" id="PF00013">
    <property type="entry name" value="KH_1"/>
    <property type="match status" value="7"/>
</dbReference>
<feature type="region of interest" description="Disordered" evidence="9">
    <location>
        <begin position="1795"/>
        <end position="1834"/>
    </location>
</feature>
<dbReference type="InterPro" id="IPR001128">
    <property type="entry name" value="Cyt_P450"/>
</dbReference>
<feature type="transmembrane region" description="Helical" evidence="10">
    <location>
        <begin position="7"/>
        <end position="25"/>
    </location>
</feature>
<sequence length="1975" mass="218525">MFLQLRLWQWFGLTAFVAYVASVYIRRYIKWQKVQALGGESPRVTTRFFFGLDFPVHSTLAILRNEALEFWEWIYEHTGTDANGTAAYTAELHILEDVRVLFTADPENTKALLTTQFQEFGKGEEFHREWTDFLGDSIFTTDGQQWHNSRQLIRPMFVREKVADLPLIETHVRKLISLMGSGDGGAVLLNKLFFRFSLDASTHFLFGHSVGSLDVEQSEFAAAFDEVQRVQSLEGRLGPLKRFYSKKSFYAGLKTMERFIQPFITEALSMSPQELDSKLSRSDTFIHALARYTRDPKVMRDQLTALLLAGRDTTASTLSWLFLELAKNPRVVEKLRAEIKEFLGDDGRPPTYQDIKDMKYLTHTINETLRLYPVVPFNVRSALTDTSLPRGGGKDGNSPVGCPKGTIIGYSTLMMQRRRDLYPPISPSFPYDPLEWWPERWETWTPKAWNFIPFNGGPRICIGQQFAMVEMGYTIVRILQEFDQIVDYGSKRTLHVEIILTPAEGVKVGFIKKQRASVEEAQLAAHWPTAYRAAVRDGRQRHQGALVNRSRGTTRNNVLPTPAPSRFPTSRKSDSRLQNNLELRRLSSALDCVPLSPPVILATVSVSPSCASGSSHNGPLEASLKPPTLPMATASVDATADGGSSTTKTPAQLMQEQHEAAEAHRHSVTVEDVPDEDDIQHPPPPHRHVEETDASKAEGSGSAPLSEKAAGKQKASDKPPVLDTQSDEAFPALGAATKPAVAPSARPISYANLSAKGTGANGSSALGSRPASSGAPTPTSTPGARTPVANPAARAAAVLLPGRARDSFEIDNADLDKTKSLPRVFADVKKKFNVTVTTKSANFGRGTEFIAEGPKNRVTEALMYVSKELTLEKQVRLEIPSTVSAQVIGRGGANIKKLETQFNVRIRIDRDTKPVVNPEDVKTDVVEIRGNAAQVRQVYEQISNQVKSLQPKVDLPVRGIPPEFYPFIAGRHADRLQQLERERELRINVPRYHTWNQQPPPRPAQAGQRPVFVPHGDDHIVISGEQAAALEARLLIEQLAEELQKELLLEELVGEQILHPYIVGERGMDPLEFLEQTGCAVVLPPPHHETEDYHIIGPRDRLEAGRNLAEQLMSQKYNRAVDLQKHFHDAPQGPERHSRALAQYLQQKAIEREFMNSHGAEIIFPQGNNASSSWNVITNDQKNATTAGNELRKIAQAFPSSRIGLVEVDPFFHPHLERMHSSNLRENLGVHLIVPEDGSDPVILVYEGPSRDENFSIPRTKPSQDDIATFEKALQEAQAALLSNIPHQGISVQDIHVPKKFQDKVKRFVNNEPKPTPPQSFPVQVDFGGPRGGARQSNGVSRGSPSERVYLRGPSEADIAELRRKIEEFLQEAEQDEKERGYTTSFAFPAQYNKNLIGKQGANIKALREKHDVEIDTREDGKITIKGPPKEAEACKAEIQRLAKQWEDEVNFAIKIDPKYHGMLVGRNGENLQKIQSKVDNAVRIDFPKAAKFSDDASVADTASEAGASRGQPHDEVRIRGPRAKAEKVREELLSLHQYLVDNSHTANVSVAQGQIASLIGRRGQEMEKLRADTGAQIDIPKADGSDRVMIQIKGTKQQVEKARQELQKRSKAFDDVVTRVLKVDRKHHRALIGSGGANIQSIVSKAGGTGTSAEHVRFPRQGEESDDLTIKGTADVVEKILASIQSFVDERENQITETVDVPVGQHRELIGPNGSIRKKLEEQFGVTLNVPRQGSGQTGVKIAGRAENVSKAKEHIQTLTSKPTGETIMVPRALHHTISRNGALFRELARDGIRVDHNGQKPPPKPAANRGPRARTTNGDMPLITDQPGDEQSYSWDIVSNQDELKNDAGEIPWVILGGKDASDDAVAKTKEKIQSMLEKASEPQHTGYLILPDPRLHRHIIGQGGSTINAIRRQSGCDIQVPNRNSGKGEEGEAITIVGREEGVLSARDLILDAIKNGNSGRDSPRGGAGGRA</sequence>
<feature type="region of interest" description="Disordered" evidence="9">
    <location>
        <begin position="608"/>
        <end position="628"/>
    </location>
</feature>
<evidence type="ECO:0000256" key="7">
    <source>
        <dbReference type="PROSITE-ProRule" id="PRU00117"/>
    </source>
</evidence>
<dbReference type="STRING" id="86049.A0A1C1CYI0"/>
<dbReference type="CDD" id="cd02394">
    <property type="entry name" value="KH-I_Vigilin_rpt6"/>
    <property type="match status" value="2"/>
</dbReference>
<feature type="domain" description="K Homology" evidence="11">
    <location>
        <begin position="1885"/>
        <end position="1958"/>
    </location>
</feature>
<evidence type="ECO:0000256" key="4">
    <source>
        <dbReference type="ARBA" id="ARBA00023002"/>
    </source>
</evidence>
<dbReference type="GO" id="GO:0003723">
    <property type="term" value="F:RNA binding"/>
    <property type="evidence" value="ECO:0007669"/>
    <property type="project" value="UniProtKB-UniRule"/>
</dbReference>
<dbReference type="AlphaFoldDB" id="A0A1C1CYI0"/>
<evidence type="ECO:0000256" key="3">
    <source>
        <dbReference type="ARBA" id="ARBA00022723"/>
    </source>
</evidence>
<comment type="caution">
    <text evidence="12">The sequence shown here is derived from an EMBL/GenBank/DDBJ whole genome shotgun (WGS) entry which is preliminary data.</text>
</comment>
<feature type="coiled-coil region" evidence="8">
    <location>
        <begin position="1586"/>
        <end position="1613"/>
    </location>
</feature>
<feature type="region of interest" description="Disordered" evidence="9">
    <location>
        <begin position="1496"/>
        <end position="1524"/>
    </location>
</feature>
<dbReference type="CDD" id="cd22408">
    <property type="entry name" value="KH-I_Vigilin_rpt4"/>
    <property type="match status" value="1"/>
</dbReference>